<gene>
    <name evidence="2" type="ORF">FHS12_001940</name>
</gene>
<protein>
    <submittedName>
        <fullName evidence="2">Crotonobetainyl-CoA:carnitine CoA-transferase CaiB-like acyl-CoA transferase</fullName>
    </submittedName>
</protein>
<accession>A0A7W5A498</accession>
<dbReference type="InterPro" id="IPR050483">
    <property type="entry name" value="CoA-transferase_III_domain"/>
</dbReference>
<comment type="caution">
    <text evidence="2">The sequence shown here is derived from an EMBL/GenBank/DDBJ whole genome shotgun (WGS) entry which is preliminary data.</text>
</comment>
<sequence>MLADHGADVIKVEPPTGELARGAYPLVEGESIYFATHNRGKRSVALNLKSADGLAALRALIANADVLLTNYADGVPDRLGFGYAAVAELNPSLVMTHITGFGPDADWAPPVAFDGVIQAMSGIADLTGHPGSTATFSGVFPADHLASYHAVLGTMLALRERSLTGTGQLVPVSMLDSYQTLMAHEVGLVAEGTPSTRVGNTVPGAFADVFPARDGAVFISPLGQPTWERFWSALGERRVVEEVAYADSLGSEYEDLRDTVVTWVAEHSVAEVCAVMNEARVPHGPMTTAADAVTAMAQPHRDRIREVTTPSGRRVSTPAPPLRTGLVDHHLTMRIPAIGEHTAEVLEPVLEPDLLMRVLEAADSV</sequence>
<dbReference type="AlphaFoldDB" id="A0A7W5A498"/>
<dbReference type="GO" id="GO:0008410">
    <property type="term" value="F:CoA-transferase activity"/>
    <property type="evidence" value="ECO:0007669"/>
    <property type="project" value="TreeGrafter"/>
</dbReference>
<dbReference type="InterPro" id="IPR023606">
    <property type="entry name" value="CoA-Trfase_III_dom_1_sf"/>
</dbReference>
<dbReference type="Pfam" id="PF02515">
    <property type="entry name" value="CoA_transf_3"/>
    <property type="match status" value="1"/>
</dbReference>
<dbReference type="SUPFAM" id="SSF89796">
    <property type="entry name" value="CoA-transferase family III (CaiB/BaiF)"/>
    <property type="match status" value="1"/>
</dbReference>
<dbReference type="Gene3D" id="3.40.50.10540">
    <property type="entry name" value="Crotonobetainyl-coa:carnitine coa-transferase, domain 1"/>
    <property type="match status" value="1"/>
</dbReference>
<dbReference type="PANTHER" id="PTHR48207:SF3">
    <property type="entry name" value="SUCCINATE--HYDROXYMETHYLGLUTARATE COA-TRANSFERASE"/>
    <property type="match status" value="1"/>
</dbReference>
<keyword evidence="3" id="KW-1185">Reference proteome</keyword>
<dbReference type="InterPro" id="IPR044855">
    <property type="entry name" value="CoA-Trfase_III_dom3_sf"/>
</dbReference>
<name>A0A7W5A498_9ACTN</name>
<dbReference type="Proteomes" id="UP000577707">
    <property type="component" value="Unassembled WGS sequence"/>
</dbReference>
<evidence type="ECO:0000313" key="2">
    <source>
        <dbReference type="EMBL" id="MBB3088994.1"/>
    </source>
</evidence>
<dbReference type="Gene3D" id="3.30.1540.10">
    <property type="entry name" value="formyl-coa transferase, domain 3"/>
    <property type="match status" value="1"/>
</dbReference>
<dbReference type="InterPro" id="IPR003673">
    <property type="entry name" value="CoA-Trfase_fam_III"/>
</dbReference>
<organism evidence="2 3">
    <name type="scientific">Nocardioides albus</name>
    <dbReference type="NCBI Taxonomy" id="1841"/>
    <lineage>
        <taxon>Bacteria</taxon>
        <taxon>Bacillati</taxon>
        <taxon>Actinomycetota</taxon>
        <taxon>Actinomycetes</taxon>
        <taxon>Propionibacteriales</taxon>
        <taxon>Nocardioidaceae</taxon>
        <taxon>Nocardioides</taxon>
    </lineage>
</organism>
<proteinExistence type="predicted"/>
<keyword evidence="1 2" id="KW-0808">Transferase</keyword>
<reference evidence="2 3" key="1">
    <citation type="submission" date="2020-08" db="EMBL/GenBank/DDBJ databases">
        <title>Genomic Encyclopedia of Type Strains, Phase III (KMG-III): the genomes of soil and plant-associated and newly described type strains.</title>
        <authorList>
            <person name="Whitman W."/>
        </authorList>
    </citation>
    <scope>NUCLEOTIDE SEQUENCE [LARGE SCALE GENOMIC DNA]</scope>
    <source>
        <strain evidence="2 3">CECT 3302</strain>
    </source>
</reference>
<dbReference type="EMBL" id="JACHXG010000004">
    <property type="protein sequence ID" value="MBB3088994.1"/>
    <property type="molecule type" value="Genomic_DNA"/>
</dbReference>
<dbReference type="PANTHER" id="PTHR48207">
    <property type="entry name" value="SUCCINATE--HYDROXYMETHYLGLUTARATE COA-TRANSFERASE"/>
    <property type="match status" value="1"/>
</dbReference>
<evidence type="ECO:0000256" key="1">
    <source>
        <dbReference type="ARBA" id="ARBA00022679"/>
    </source>
</evidence>
<evidence type="ECO:0000313" key="3">
    <source>
        <dbReference type="Proteomes" id="UP000577707"/>
    </source>
</evidence>